<evidence type="ECO:0000313" key="3">
    <source>
        <dbReference type="Proteomes" id="UP000076643"/>
    </source>
</evidence>
<dbReference type="InterPro" id="IPR011009">
    <property type="entry name" value="Kinase-like_dom_sf"/>
</dbReference>
<protein>
    <recommendedName>
        <fullName evidence="1">Aminoglycoside phosphotransferase domain-containing protein</fullName>
    </recommendedName>
</protein>
<dbReference type="Gene3D" id="3.30.200.20">
    <property type="entry name" value="Phosphorylase Kinase, domain 1"/>
    <property type="match status" value="1"/>
</dbReference>
<dbReference type="SUPFAM" id="SSF56112">
    <property type="entry name" value="Protein kinase-like (PK-like)"/>
    <property type="match status" value="1"/>
</dbReference>
<dbReference type="InterPro" id="IPR002575">
    <property type="entry name" value="Aminoglycoside_PTrfase"/>
</dbReference>
<dbReference type="RefSeq" id="WP_063355389.1">
    <property type="nucleotide sequence ID" value="NZ_AQHB01000014.1"/>
</dbReference>
<accession>A0A166YGG7</accession>
<comment type="caution">
    <text evidence="2">The sequence shown here is derived from an EMBL/GenBank/DDBJ whole genome shotgun (WGS) entry which is preliminary data.</text>
</comment>
<sequence>MTRPNSQAIAQRQKDRLQFIEQYLGEGAGCQDLRSIEAITGDASFRLYFRVQLTSQDLILMDVTPDKGSIMPFIELNKDFQNSGLAVPTIHAFDVQLGFVLLEDLGSTHLADIIEVGFDKQKYSDLLQWLPRIASMNESNWMKPYDADFIHLEINIFRQWLVESWLGMQFPKEFEVQWQSLTERLTEQMLSQPQTVMHRDFHSRNIMYSGEKGRLIDYQDAVVGPVCYDAVSLLKDCYIKLPKEDFLSLREESFQRLDAAGVLGGMTYPQYIYYFDLTGVQRHLKAAGIFARLNLRDGKPGYLQNIVPTLLYVVEAANSYKEFQWLATWLQSEIIPSIKIKLQS</sequence>
<gene>
    <name evidence="2" type="ORF">N475_09770</name>
</gene>
<dbReference type="Proteomes" id="UP000076643">
    <property type="component" value="Unassembled WGS sequence"/>
</dbReference>
<name>A0A166YGG7_9GAMM</name>
<keyword evidence="3" id="KW-1185">Reference proteome</keyword>
<proteinExistence type="predicted"/>
<dbReference type="AlphaFoldDB" id="A0A166YGG7"/>
<dbReference type="EMBL" id="AUYB01000082">
    <property type="protein sequence ID" value="KZN42608.1"/>
    <property type="molecule type" value="Genomic_DNA"/>
</dbReference>
<reference evidence="2 3" key="1">
    <citation type="submission" date="2013-07" db="EMBL/GenBank/DDBJ databases">
        <title>Comparative Genomic and Metabolomic Analysis of Twelve Strains of Pseudoalteromonas luteoviolacea.</title>
        <authorList>
            <person name="Vynne N.G."/>
            <person name="Mansson M."/>
            <person name="Gram L."/>
        </authorList>
    </citation>
    <scope>NUCLEOTIDE SEQUENCE [LARGE SCALE GENOMIC DNA]</scope>
    <source>
        <strain evidence="2 3">DSM 6061</strain>
    </source>
</reference>
<evidence type="ECO:0000313" key="2">
    <source>
        <dbReference type="EMBL" id="KZN42608.1"/>
    </source>
</evidence>
<dbReference type="Pfam" id="PF01636">
    <property type="entry name" value="APH"/>
    <property type="match status" value="1"/>
</dbReference>
<evidence type="ECO:0000259" key="1">
    <source>
        <dbReference type="Pfam" id="PF01636"/>
    </source>
</evidence>
<feature type="domain" description="Aminoglycoside phosphotransferase" evidence="1">
    <location>
        <begin position="36"/>
        <end position="237"/>
    </location>
</feature>
<dbReference type="Gene3D" id="3.90.1200.10">
    <property type="match status" value="1"/>
</dbReference>
<dbReference type="PATRIC" id="fig|1365250.3.peg.1030"/>
<organism evidence="2 3">
    <name type="scientific">Pseudoalteromonas luteoviolacea DSM 6061</name>
    <dbReference type="NCBI Taxonomy" id="1365250"/>
    <lineage>
        <taxon>Bacteria</taxon>
        <taxon>Pseudomonadati</taxon>
        <taxon>Pseudomonadota</taxon>
        <taxon>Gammaproteobacteria</taxon>
        <taxon>Alteromonadales</taxon>
        <taxon>Pseudoalteromonadaceae</taxon>
        <taxon>Pseudoalteromonas</taxon>
    </lineage>
</organism>